<accession>A0AAX4JBM9</accession>
<evidence type="ECO:0000256" key="2">
    <source>
        <dbReference type="ARBA" id="ARBA00022695"/>
    </source>
</evidence>
<sequence>MEIICKFTETKVFIHGISGPIKAEFYLLKELSKAVIIGSQFMLDNEMVLDFKNKFVIIDGKVLRMNETDDLTKDEIDNILFERIGLIKNKEILKGINLERNIKNYIKENENFQRIKIAPVKLFFDENIKSETMKIRNYMVPIKYEQGAKKELKRLMELDMIEITRNCYAAHLDYRWVNKFIRDEVSSIPRIFNMIIKKGQSKYFSIIELKNGFNQTVFDFESRDLTIFTMFPRQFRYKRIPFGLECGPKLFLMTINNIIGNIENCAVYIDDIVLDNLRKFTVKINFEKTTFLTEALNLLGSIIENGEIKIDLKVDNHVVSKFHTGRMGAALFQEHGTINYYSKKFNDIERNYSIVEKEMYAIVKSLEFYLGLLQGFHTVIETAFLRIRKFRNEYENNTLQKDEKERIKVDNEKRKRFIEDMHVLSVHAGMSTLYQNLKCIYKVKNIRTTIRKVVESCEVCIKCKENKKKSKIKYIIFSERIFRVLFSNIFGPFNLNKYQHDELDSNGYFLTLTNVYKFEAPDTIICDNGKHYTSKEFEKFCNIEEIKITNTPKYHPSSNGISERLNQMIAEVLRIYKGEQIDNVT</sequence>
<dbReference type="InterPro" id="IPR043502">
    <property type="entry name" value="DNA/RNA_pol_sf"/>
</dbReference>
<keyword evidence="6" id="KW-0695">RNA-directed DNA polymerase</keyword>
<dbReference type="PANTHER" id="PTHR37984">
    <property type="entry name" value="PROTEIN CBG26694"/>
    <property type="match status" value="1"/>
</dbReference>
<dbReference type="KEGG" id="vnx:VNE69_04148"/>
<dbReference type="InterPro" id="IPR041373">
    <property type="entry name" value="RT_RNaseH"/>
</dbReference>
<evidence type="ECO:0000256" key="3">
    <source>
        <dbReference type="ARBA" id="ARBA00022722"/>
    </source>
</evidence>
<keyword evidence="9" id="KW-1185">Reference proteome</keyword>
<keyword evidence="3" id="KW-0540">Nuclease</keyword>
<feature type="domain" description="Integrase catalytic" evidence="7">
    <location>
        <begin position="521"/>
        <end position="585"/>
    </location>
</feature>
<dbReference type="SUPFAM" id="SSF56672">
    <property type="entry name" value="DNA/RNA polymerases"/>
    <property type="match status" value="1"/>
</dbReference>
<protein>
    <submittedName>
        <fullName evidence="8">DNA-damage inducible DDI1 domain-containing protein</fullName>
    </submittedName>
</protein>
<dbReference type="EMBL" id="CP142729">
    <property type="protein sequence ID" value="WUR03323.1"/>
    <property type="molecule type" value="Genomic_DNA"/>
</dbReference>
<evidence type="ECO:0000256" key="6">
    <source>
        <dbReference type="ARBA" id="ARBA00022918"/>
    </source>
</evidence>
<dbReference type="GO" id="GO:0016787">
    <property type="term" value="F:hydrolase activity"/>
    <property type="evidence" value="ECO:0007669"/>
    <property type="project" value="UniProtKB-KW"/>
</dbReference>
<dbReference type="Pfam" id="PF00078">
    <property type="entry name" value="RVT_1"/>
    <property type="match status" value="1"/>
</dbReference>
<name>A0AAX4JBM9_9MICR</name>
<dbReference type="SUPFAM" id="SSF53098">
    <property type="entry name" value="Ribonuclease H-like"/>
    <property type="match status" value="1"/>
</dbReference>
<dbReference type="Gene3D" id="1.10.340.70">
    <property type="match status" value="1"/>
</dbReference>
<evidence type="ECO:0000313" key="8">
    <source>
        <dbReference type="EMBL" id="WUR03323.1"/>
    </source>
</evidence>
<proteinExistence type="predicted"/>
<dbReference type="InterPro" id="IPR000477">
    <property type="entry name" value="RT_dom"/>
</dbReference>
<keyword evidence="2" id="KW-0548">Nucleotidyltransferase</keyword>
<evidence type="ECO:0000313" key="9">
    <source>
        <dbReference type="Proteomes" id="UP001334084"/>
    </source>
</evidence>
<keyword evidence="5" id="KW-0378">Hydrolase</keyword>
<keyword evidence="1" id="KW-0808">Transferase</keyword>
<dbReference type="Pfam" id="PF17917">
    <property type="entry name" value="RT_RNaseH"/>
    <property type="match status" value="1"/>
</dbReference>
<evidence type="ECO:0000259" key="7">
    <source>
        <dbReference type="PROSITE" id="PS50994"/>
    </source>
</evidence>
<dbReference type="Gene3D" id="3.10.10.10">
    <property type="entry name" value="HIV Type 1 Reverse Transcriptase, subunit A, domain 1"/>
    <property type="match status" value="1"/>
</dbReference>
<evidence type="ECO:0000256" key="5">
    <source>
        <dbReference type="ARBA" id="ARBA00022801"/>
    </source>
</evidence>
<dbReference type="PANTHER" id="PTHR37984:SF5">
    <property type="entry name" value="PROTEIN NYNRIN-LIKE"/>
    <property type="match status" value="1"/>
</dbReference>
<dbReference type="Proteomes" id="UP001334084">
    <property type="component" value="Chromosome 4"/>
</dbReference>
<evidence type="ECO:0000256" key="4">
    <source>
        <dbReference type="ARBA" id="ARBA00022759"/>
    </source>
</evidence>
<dbReference type="InterPro" id="IPR012337">
    <property type="entry name" value="RNaseH-like_sf"/>
</dbReference>
<dbReference type="GeneID" id="90541138"/>
<dbReference type="GO" id="GO:0005634">
    <property type="term" value="C:nucleus"/>
    <property type="evidence" value="ECO:0007669"/>
    <property type="project" value="UniProtKB-ARBA"/>
</dbReference>
<gene>
    <name evidence="8" type="ORF">VNE69_04148</name>
</gene>
<dbReference type="InterPro" id="IPR050951">
    <property type="entry name" value="Retrovirus_Pol_polyprotein"/>
</dbReference>
<dbReference type="InterPro" id="IPR001584">
    <property type="entry name" value="Integrase_cat-core"/>
</dbReference>
<dbReference type="Gene3D" id="3.30.420.10">
    <property type="entry name" value="Ribonuclease H-like superfamily/Ribonuclease H"/>
    <property type="match status" value="1"/>
</dbReference>
<dbReference type="CDD" id="cd01647">
    <property type="entry name" value="RT_LTR"/>
    <property type="match status" value="1"/>
</dbReference>
<dbReference type="Gene3D" id="3.30.70.270">
    <property type="match status" value="1"/>
</dbReference>
<dbReference type="GO" id="GO:0003676">
    <property type="term" value="F:nucleic acid binding"/>
    <property type="evidence" value="ECO:0007669"/>
    <property type="project" value="InterPro"/>
</dbReference>
<keyword evidence="4" id="KW-0255">Endonuclease</keyword>
<dbReference type="PROSITE" id="PS50994">
    <property type="entry name" value="INTEGRASE"/>
    <property type="match status" value="1"/>
</dbReference>
<organism evidence="8 9">
    <name type="scientific">Vairimorpha necatrix</name>
    <dbReference type="NCBI Taxonomy" id="6039"/>
    <lineage>
        <taxon>Eukaryota</taxon>
        <taxon>Fungi</taxon>
        <taxon>Fungi incertae sedis</taxon>
        <taxon>Microsporidia</taxon>
        <taxon>Nosematidae</taxon>
        <taxon>Vairimorpha</taxon>
    </lineage>
</organism>
<dbReference type="AlphaFoldDB" id="A0AAX4JBM9"/>
<dbReference type="InterPro" id="IPR043128">
    <property type="entry name" value="Rev_trsase/Diguanyl_cyclase"/>
</dbReference>
<dbReference type="Pfam" id="PF17921">
    <property type="entry name" value="Integrase_H2C2"/>
    <property type="match status" value="1"/>
</dbReference>
<dbReference type="InterPro" id="IPR036397">
    <property type="entry name" value="RNaseH_sf"/>
</dbReference>
<dbReference type="GO" id="GO:0004519">
    <property type="term" value="F:endonuclease activity"/>
    <property type="evidence" value="ECO:0007669"/>
    <property type="project" value="UniProtKB-KW"/>
</dbReference>
<evidence type="ECO:0000256" key="1">
    <source>
        <dbReference type="ARBA" id="ARBA00022679"/>
    </source>
</evidence>
<dbReference type="RefSeq" id="XP_065329468.1">
    <property type="nucleotide sequence ID" value="XM_065473396.1"/>
</dbReference>
<reference evidence="8" key="1">
    <citation type="journal article" date="2024" name="BMC Genomics">
        <title>Functional annotation of a divergent genome using sequence and structure-based similarity.</title>
        <authorList>
            <person name="Svedberg D."/>
            <person name="Winiger R.R."/>
            <person name="Berg A."/>
            <person name="Sharma H."/>
            <person name="Tellgren-Roth C."/>
            <person name="Debrunner-Vossbrinck B.A."/>
            <person name="Vossbrinck C.R."/>
            <person name="Barandun J."/>
        </authorList>
    </citation>
    <scope>NUCLEOTIDE SEQUENCE</scope>
    <source>
        <strain evidence="8">Illinois isolate</strain>
    </source>
</reference>
<dbReference type="GO" id="GO:0015074">
    <property type="term" value="P:DNA integration"/>
    <property type="evidence" value="ECO:0007669"/>
    <property type="project" value="InterPro"/>
</dbReference>
<dbReference type="GO" id="GO:0003964">
    <property type="term" value="F:RNA-directed DNA polymerase activity"/>
    <property type="evidence" value="ECO:0007669"/>
    <property type="project" value="UniProtKB-KW"/>
</dbReference>
<dbReference type="InterPro" id="IPR041588">
    <property type="entry name" value="Integrase_H2C2"/>
</dbReference>